<dbReference type="RefSeq" id="XP_018602434.2">
    <property type="nucleotide sequence ID" value="XM_018746918.2"/>
</dbReference>
<dbReference type="Pfam" id="PF00023">
    <property type="entry name" value="Ank"/>
    <property type="match status" value="1"/>
</dbReference>
<dbReference type="PANTHER" id="PTHR46071:SF3">
    <property type="entry name" value="ANKYRIN REPEAT AND BTB_POZ DOMAIN-CONTAINING PROTEIN 2"/>
    <property type="match status" value="1"/>
</dbReference>
<dbReference type="InterPro" id="IPR009072">
    <property type="entry name" value="Histone-fold"/>
</dbReference>
<dbReference type="GeneID" id="108931252"/>
<dbReference type="SMART" id="SM00248">
    <property type="entry name" value="ANK"/>
    <property type="match status" value="4"/>
</dbReference>
<keyword evidence="6" id="KW-1185">Reference proteome</keyword>
<dbReference type="PANTHER" id="PTHR46071">
    <property type="entry name" value="ANKYRIN REPEAT AND BTB/POZ DOMAIN-CONTAINING"/>
    <property type="match status" value="1"/>
</dbReference>
<dbReference type="OrthoDB" id="2316821at2759"/>
<dbReference type="SUPFAM" id="SSF54695">
    <property type="entry name" value="POZ domain"/>
    <property type="match status" value="1"/>
</dbReference>
<feature type="repeat" description="ANK" evidence="3">
    <location>
        <begin position="596"/>
        <end position="622"/>
    </location>
</feature>
<feature type="domain" description="BTB" evidence="4">
    <location>
        <begin position="827"/>
        <end position="889"/>
    </location>
</feature>
<dbReference type="SUPFAM" id="SSF47113">
    <property type="entry name" value="Histone-fold"/>
    <property type="match status" value="2"/>
</dbReference>
<sequence>MATPRKTQGSSPSSLMELSFQPLLKAFEDLTLDSGYGGMASSCRSSVLSLSPSHLDTPPPGTLWTLREAVGRDGGDKGLAGRETWATLPPLEWAPWTEEQLGVVMRRSLPSWRLSQQLLRQVSVRLGRALQRVALEARRLGLRCGKCTKQEVQAAARLLLSWALAEVFVGAGARALSQYSMSVEDPWMHGKSALCGLDLSVGRVFRWMVEARVAPLVHEHAAIYLAAGLQALLEVLGNRLGRAPPDHRGALSQAETDEAEQQALDRLLDADAELWGLFQPYRHLMCGRNAYGVLVLPSYLSVYSRRSMGRAGGTLPFRVSELQTLESSLLSTTVDSVSELSALVINTMYCLQRISSGSSSAVDRAPFHQRALCWEPGALHTLFYYTHVQREGGRHSPESRGPQLCTERPEAWLPPLCEWLRACIALAEHRHSLTVDSGDVQQAARLLLPGVDVEPRPLRVECCLYASKRLEAPAVKRVLCWNLAFRMLTCGRTDLVASAVALLGPDGVNTLDQQGLSPLMYTCANGDEAMVQVLLDSGASVNLQVPGAAQLAPCAHPETRHWTALSFAVAFGHTSVAQLLLDHGADADGCAGEEGAAETPLQLAAAAGRYPLVSLLLERGADPLSGTCSVIGGSSSLRGMTTAFSLAAAHGHRTVLWTLLSTINSDMVSLEDMLAEGLVSRSDSGAQSGRSSRARRRALQGALYHSAEHGFLDIAMQLRQRENVPWTLHSWLQCLRTSFSQQRWDMTHSLLGDFPTLQDVYSKELVCDGLPLLFNILNTCQSESTVHQLAAILSSCYGSYPVPAVHECAPKPHTPLDPLFLNNKEMCDITFLVEDKPFYGHKELVSSACPGLEKLISQVSSSSLTPVEVPDIKYSTFQLVMQYIYSGGVQGIHLSKQEAVEVLHVAHVFGLKVLKRHCEVLCSKCIYPSDAASVYRQAKADQASELKRFCEGYFLKNMVALLDVSSFRRLLLASEEKDALGKDLLHTLTTRMQALGQPVAKETMV</sequence>
<dbReference type="PROSITE" id="PS50088">
    <property type="entry name" value="ANK_REPEAT"/>
    <property type="match status" value="3"/>
</dbReference>
<evidence type="ECO:0000259" key="4">
    <source>
        <dbReference type="PROSITE" id="PS50097"/>
    </source>
</evidence>
<dbReference type="InterPro" id="IPR002110">
    <property type="entry name" value="Ankyrin_rpt"/>
</dbReference>
<dbReference type="AlphaFoldDB" id="A0A8C9SYT6"/>
<dbReference type="KEGG" id="sfm:108931252"/>
<name>A0A8C9SYT6_SCLFO</name>
<dbReference type="Pfam" id="PF12796">
    <property type="entry name" value="Ank_2"/>
    <property type="match status" value="1"/>
</dbReference>
<evidence type="ECO:0000256" key="1">
    <source>
        <dbReference type="ARBA" id="ARBA00022737"/>
    </source>
</evidence>
<protein>
    <submittedName>
        <fullName evidence="5">Ankyrin repeat and BTB/POZ domain-containing protein 2-like</fullName>
    </submittedName>
</protein>
<dbReference type="Pfam" id="PF26281">
    <property type="entry name" value="Histone_ABTB"/>
    <property type="match status" value="1"/>
</dbReference>
<dbReference type="SMART" id="SM00225">
    <property type="entry name" value="BTB"/>
    <property type="match status" value="1"/>
</dbReference>
<dbReference type="Gene3D" id="3.30.710.10">
    <property type="entry name" value="Potassium Channel Kv1.1, Chain A"/>
    <property type="match status" value="1"/>
</dbReference>
<accession>A0A8C9SYT6</accession>
<dbReference type="PROSITE" id="PS50097">
    <property type="entry name" value="BTB"/>
    <property type="match status" value="1"/>
</dbReference>
<dbReference type="InterPro" id="IPR059008">
    <property type="entry name" value="ABTB2/3_histone"/>
</dbReference>
<dbReference type="Pfam" id="PF00651">
    <property type="entry name" value="BTB"/>
    <property type="match status" value="1"/>
</dbReference>
<dbReference type="InterPro" id="IPR000210">
    <property type="entry name" value="BTB/POZ_dom"/>
</dbReference>
<dbReference type="InterPro" id="IPR052089">
    <property type="entry name" value="Ankyrin-BTB/POZ_domain"/>
</dbReference>
<evidence type="ECO:0000256" key="3">
    <source>
        <dbReference type="PROSITE-ProRule" id="PRU00023"/>
    </source>
</evidence>
<reference evidence="5" key="2">
    <citation type="submission" date="2025-08" db="UniProtKB">
        <authorList>
            <consortium name="Ensembl"/>
        </authorList>
    </citation>
    <scope>IDENTIFICATION</scope>
</reference>
<dbReference type="Proteomes" id="UP000694397">
    <property type="component" value="Chromosome 2"/>
</dbReference>
<dbReference type="Gene3D" id="1.25.40.20">
    <property type="entry name" value="Ankyrin repeat-containing domain"/>
    <property type="match status" value="1"/>
</dbReference>
<organism evidence="5 6">
    <name type="scientific">Scleropages formosus</name>
    <name type="common">Asian bonytongue</name>
    <name type="synonym">Osteoglossum formosum</name>
    <dbReference type="NCBI Taxonomy" id="113540"/>
    <lineage>
        <taxon>Eukaryota</taxon>
        <taxon>Metazoa</taxon>
        <taxon>Chordata</taxon>
        <taxon>Craniata</taxon>
        <taxon>Vertebrata</taxon>
        <taxon>Euteleostomi</taxon>
        <taxon>Actinopterygii</taxon>
        <taxon>Neopterygii</taxon>
        <taxon>Teleostei</taxon>
        <taxon>Osteoglossocephala</taxon>
        <taxon>Osteoglossomorpha</taxon>
        <taxon>Osteoglossiformes</taxon>
        <taxon>Osteoglossidae</taxon>
        <taxon>Scleropages</taxon>
    </lineage>
</organism>
<reference evidence="5 6" key="1">
    <citation type="submission" date="2019-04" db="EMBL/GenBank/DDBJ databases">
        <authorList>
            <consortium name="Wellcome Sanger Institute Data Sharing"/>
        </authorList>
    </citation>
    <scope>NUCLEOTIDE SEQUENCE [LARGE SCALE GENOMIC DNA]</scope>
</reference>
<evidence type="ECO:0000313" key="5">
    <source>
        <dbReference type="Ensembl" id="ENSSFOP00015046075.1"/>
    </source>
</evidence>
<feature type="repeat" description="ANK" evidence="3">
    <location>
        <begin position="560"/>
        <end position="588"/>
    </location>
</feature>
<dbReference type="InterPro" id="IPR036770">
    <property type="entry name" value="Ankyrin_rpt-contain_sf"/>
</dbReference>
<evidence type="ECO:0000313" key="6">
    <source>
        <dbReference type="Proteomes" id="UP000694397"/>
    </source>
</evidence>
<keyword evidence="2 3" id="KW-0040">ANK repeat</keyword>
<dbReference type="GeneTree" id="ENSGT00940000157661"/>
<dbReference type="Gene3D" id="1.10.20.10">
    <property type="entry name" value="Histone, subunit A"/>
    <property type="match status" value="1"/>
</dbReference>
<dbReference type="SUPFAM" id="SSF48403">
    <property type="entry name" value="Ankyrin repeat"/>
    <property type="match status" value="1"/>
</dbReference>
<keyword evidence="1" id="KW-0677">Repeat</keyword>
<dbReference type="GO" id="GO:0046982">
    <property type="term" value="F:protein heterodimerization activity"/>
    <property type="evidence" value="ECO:0007669"/>
    <property type="project" value="InterPro"/>
</dbReference>
<feature type="repeat" description="ANK" evidence="3">
    <location>
        <begin position="514"/>
        <end position="546"/>
    </location>
</feature>
<dbReference type="PROSITE" id="PS50297">
    <property type="entry name" value="ANK_REP_REGION"/>
    <property type="match status" value="3"/>
</dbReference>
<dbReference type="Ensembl" id="ENSSFOT00015049846.1">
    <property type="protein sequence ID" value="ENSSFOP00015046075.1"/>
    <property type="gene ID" value="ENSSFOG00015022787.2"/>
</dbReference>
<reference evidence="5" key="3">
    <citation type="submission" date="2025-09" db="UniProtKB">
        <authorList>
            <consortium name="Ensembl"/>
        </authorList>
    </citation>
    <scope>IDENTIFICATION</scope>
</reference>
<gene>
    <name evidence="5" type="primary">LOC108931252</name>
</gene>
<dbReference type="InterPro" id="IPR011333">
    <property type="entry name" value="SKP1/BTB/POZ_sf"/>
</dbReference>
<proteinExistence type="predicted"/>
<evidence type="ECO:0000256" key="2">
    <source>
        <dbReference type="ARBA" id="ARBA00023043"/>
    </source>
</evidence>